<dbReference type="Proteomes" id="UP001148299">
    <property type="component" value="Unassembled WGS sequence"/>
</dbReference>
<dbReference type="PANTHER" id="PTHR45458">
    <property type="entry name" value="SHORT-CHAIN DEHYDROGENASE/REDUCTASE SDR"/>
    <property type="match status" value="1"/>
</dbReference>
<organism evidence="1 2">
    <name type="scientific">Penicillium brevicompactum</name>
    <dbReference type="NCBI Taxonomy" id="5074"/>
    <lineage>
        <taxon>Eukaryota</taxon>
        <taxon>Fungi</taxon>
        <taxon>Dikarya</taxon>
        <taxon>Ascomycota</taxon>
        <taxon>Pezizomycotina</taxon>
        <taxon>Eurotiomycetes</taxon>
        <taxon>Eurotiomycetidae</taxon>
        <taxon>Eurotiales</taxon>
        <taxon>Aspergillaceae</taxon>
        <taxon>Penicillium</taxon>
    </lineage>
</organism>
<reference evidence="1" key="1">
    <citation type="submission" date="2022-12" db="EMBL/GenBank/DDBJ databases">
        <authorList>
            <person name="Petersen C."/>
        </authorList>
    </citation>
    <scope>NUCLEOTIDE SEQUENCE</scope>
    <source>
        <strain evidence="1">IBT 35675</strain>
    </source>
</reference>
<dbReference type="PRINTS" id="PR00081">
    <property type="entry name" value="GDHRDH"/>
</dbReference>
<dbReference type="GO" id="GO:0016616">
    <property type="term" value="F:oxidoreductase activity, acting on the CH-OH group of donors, NAD or NADP as acceptor"/>
    <property type="evidence" value="ECO:0007669"/>
    <property type="project" value="TreeGrafter"/>
</dbReference>
<sequence length="251" mass="26923">MLNVLVTGSSRGLGLELVKQLAAHPDLNGGLVVATARKCSPELQNVISLGQGNVVFVALDVTDQEIIVQSAEKVKSALAGRSLDILINCAGVHSETHGKLALMYYILMSDLEYQLSANVTGAHKVLQQHLPLMQTSPLKKVISISSEFGSMTKAREVSYARCPAYKISKAALNALMVQYALSYEDEGFVFLAVNPGWLQSDMGGQDADLTVPQGAEAVLNIVMAASDRDNGSFRTIDVPGWGKYDGSIVPW</sequence>
<name>A0A9W9QVA0_PENBR</name>
<dbReference type="PANTHER" id="PTHR45458:SF1">
    <property type="entry name" value="SHORT CHAIN DEHYDROGENASE"/>
    <property type="match status" value="1"/>
</dbReference>
<dbReference type="AlphaFoldDB" id="A0A9W9QVA0"/>
<evidence type="ECO:0000313" key="1">
    <source>
        <dbReference type="EMBL" id="KAJ5341708.1"/>
    </source>
</evidence>
<dbReference type="InterPro" id="IPR052184">
    <property type="entry name" value="SDR_enzymes"/>
</dbReference>
<gene>
    <name evidence="1" type="ORF">N7541_010832</name>
</gene>
<comment type="caution">
    <text evidence="1">The sequence shown here is derived from an EMBL/GenBank/DDBJ whole genome shotgun (WGS) entry which is preliminary data.</text>
</comment>
<evidence type="ECO:0000313" key="2">
    <source>
        <dbReference type="Proteomes" id="UP001148299"/>
    </source>
</evidence>
<reference evidence="1" key="2">
    <citation type="journal article" date="2023" name="IMA Fungus">
        <title>Comparative genomic study of the Penicillium genus elucidates a diverse pangenome and 15 lateral gene transfer events.</title>
        <authorList>
            <person name="Petersen C."/>
            <person name="Sorensen T."/>
            <person name="Nielsen M.R."/>
            <person name="Sondergaard T.E."/>
            <person name="Sorensen J.L."/>
            <person name="Fitzpatrick D.A."/>
            <person name="Frisvad J.C."/>
            <person name="Nielsen K.L."/>
        </authorList>
    </citation>
    <scope>NUCLEOTIDE SEQUENCE</scope>
    <source>
        <strain evidence="1">IBT 35675</strain>
    </source>
</reference>
<proteinExistence type="predicted"/>
<dbReference type="EMBL" id="JAPZBR010000008">
    <property type="protein sequence ID" value="KAJ5341708.1"/>
    <property type="molecule type" value="Genomic_DNA"/>
</dbReference>
<dbReference type="Pfam" id="PF00106">
    <property type="entry name" value="adh_short"/>
    <property type="match status" value="1"/>
</dbReference>
<dbReference type="InterPro" id="IPR002347">
    <property type="entry name" value="SDR_fam"/>
</dbReference>
<dbReference type="Gene3D" id="3.40.50.720">
    <property type="entry name" value="NAD(P)-binding Rossmann-like Domain"/>
    <property type="match status" value="1"/>
</dbReference>
<dbReference type="InterPro" id="IPR036291">
    <property type="entry name" value="NAD(P)-bd_dom_sf"/>
</dbReference>
<dbReference type="SUPFAM" id="SSF51735">
    <property type="entry name" value="NAD(P)-binding Rossmann-fold domains"/>
    <property type="match status" value="1"/>
</dbReference>
<accession>A0A9W9QVA0</accession>
<keyword evidence="2" id="KW-1185">Reference proteome</keyword>
<protein>
    <submittedName>
        <fullName evidence="1">Hydroxyacyl dehydrogenase</fullName>
    </submittedName>
</protein>